<organism evidence="1 2">
    <name type="scientific">Streptomonospora halophila</name>
    <dbReference type="NCBI Taxonomy" id="427369"/>
    <lineage>
        <taxon>Bacteria</taxon>
        <taxon>Bacillati</taxon>
        <taxon>Actinomycetota</taxon>
        <taxon>Actinomycetes</taxon>
        <taxon>Streptosporangiales</taxon>
        <taxon>Nocardiopsidaceae</taxon>
        <taxon>Streptomonospora</taxon>
    </lineage>
</organism>
<gene>
    <name evidence="1" type="ORF">GCM10023224_00890</name>
</gene>
<accession>A0ABP9G1P6</accession>
<comment type="caution">
    <text evidence="1">The sequence shown here is derived from an EMBL/GenBank/DDBJ whole genome shotgun (WGS) entry which is preliminary data.</text>
</comment>
<evidence type="ECO:0000313" key="2">
    <source>
        <dbReference type="Proteomes" id="UP001499993"/>
    </source>
</evidence>
<keyword evidence="2" id="KW-1185">Reference proteome</keyword>
<protein>
    <submittedName>
        <fullName evidence="1">Uncharacterized protein</fullName>
    </submittedName>
</protein>
<name>A0ABP9G1P6_9ACTN</name>
<reference evidence="2" key="1">
    <citation type="journal article" date="2019" name="Int. J. Syst. Evol. Microbiol.">
        <title>The Global Catalogue of Microorganisms (GCM) 10K type strain sequencing project: providing services to taxonomists for standard genome sequencing and annotation.</title>
        <authorList>
            <consortium name="The Broad Institute Genomics Platform"/>
            <consortium name="The Broad Institute Genome Sequencing Center for Infectious Disease"/>
            <person name="Wu L."/>
            <person name="Ma J."/>
        </authorList>
    </citation>
    <scope>NUCLEOTIDE SEQUENCE [LARGE SCALE GENOMIC DNA]</scope>
    <source>
        <strain evidence="2">JCM 18123</strain>
    </source>
</reference>
<evidence type="ECO:0000313" key="1">
    <source>
        <dbReference type="EMBL" id="GAA4926031.1"/>
    </source>
</evidence>
<dbReference type="EMBL" id="BAABIK010000001">
    <property type="protein sequence ID" value="GAA4926031.1"/>
    <property type="molecule type" value="Genomic_DNA"/>
</dbReference>
<proteinExistence type="predicted"/>
<dbReference type="Proteomes" id="UP001499993">
    <property type="component" value="Unassembled WGS sequence"/>
</dbReference>
<sequence length="54" mass="5489">MSPAAAVAAAQATAAALISGPRRRRFFRGVSVSVFILQTDPGAYRPARGMAAAG</sequence>